<evidence type="ECO:0000313" key="5">
    <source>
        <dbReference type="EMBL" id="SUN63223.1"/>
    </source>
</evidence>
<keyword evidence="5" id="KW-0347">Helicase</keyword>
<dbReference type="EC" id="3.6.1.-" evidence="5"/>
<reference evidence="5 6" key="1">
    <citation type="submission" date="2018-06" db="EMBL/GenBank/DDBJ databases">
        <authorList>
            <consortium name="Pathogen Informatics"/>
            <person name="Doyle S."/>
        </authorList>
    </citation>
    <scope>NUCLEOTIDE SEQUENCE [LARGE SCALE GENOMIC DNA]</scope>
    <source>
        <strain evidence="5 6">NCTC12224</strain>
    </source>
</reference>
<dbReference type="Pfam" id="PF25888">
    <property type="entry name" value="WHD_DnaB"/>
    <property type="match status" value="1"/>
</dbReference>
<proteinExistence type="inferred from homology"/>
<dbReference type="GO" id="GO:0016787">
    <property type="term" value="F:hydrolase activity"/>
    <property type="evidence" value="ECO:0007669"/>
    <property type="project" value="UniProtKB-KW"/>
</dbReference>
<dbReference type="AlphaFoldDB" id="A0A380KDU1"/>
<dbReference type="EMBL" id="UHFN01000007">
    <property type="protein sequence ID" value="SUN63223.1"/>
    <property type="molecule type" value="Genomic_DNA"/>
</dbReference>
<evidence type="ECO:0000256" key="2">
    <source>
        <dbReference type="SAM" id="MobiDB-lite"/>
    </source>
</evidence>
<keyword evidence="5" id="KW-0067">ATP-binding</keyword>
<evidence type="ECO:0000259" key="4">
    <source>
        <dbReference type="Pfam" id="PF25888"/>
    </source>
</evidence>
<dbReference type="InterPro" id="IPR058660">
    <property type="entry name" value="WHD_DnaB"/>
</dbReference>
<keyword evidence="5" id="KW-0547">Nucleotide-binding</keyword>
<keyword evidence="6" id="KW-1185">Reference proteome</keyword>
<keyword evidence="5" id="KW-0378">Hydrolase</keyword>
<feature type="region of interest" description="Disordered" evidence="2">
    <location>
        <begin position="337"/>
        <end position="391"/>
    </location>
</feature>
<organism evidence="5 6">
    <name type="scientific">Streptococcus hyointestinalis</name>
    <dbReference type="NCBI Taxonomy" id="1337"/>
    <lineage>
        <taxon>Bacteria</taxon>
        <taxon>Bacillati</taxon>
        <taxon>Bacillota</taxon>
        <taxon>Bacilli</taxon>
        <taxon>Lactobacillales</taxon>
        <taxon>Streptococcaceae</taxon>
        <taxon>Streptococcus</taxon>
    </lineage>
</organism>
<feature type="compositionally biased region" description="Basic and acidic residues" evidence="2">
    <location>
        <begin position="382"/>
        <end position="391"/>
    </location>
</feature>
<dbReference type="OrthoDB" id="2082007at2"/>
<name>A0A380KDU1_9STRE</name>
<evidence type="ECO:0000313" key="6">
    <source>
        <dbReference type="Proteomes" id="UP000254924"/>
    </source>
</evidence>
<dbReference type="Proteomes" id="UP000254924">
    <property type="component" value="Unassembled WGS sequence"/>
</dbReference>
<dbReference type="GO" id="GO:0004386">
    <property type="term" value="F:helicase activity"/>
    <property type="evidence" value="ECO:0007669"/>
    <property type="project" value="UniProtKB-KW"/>
</dbReference>
<protein>
    <submittedName>
        <fullName evidence="5">Replicative DNA helicase</fullName>
        <ecNumber evidence="5">3.6.1.-</ecNumber>
    </submittedName>
</protein>
<evidence type="ECO:0000259" key="3">
    <source>
        <dbReference type="Pfam" id="PF07261"/>
    </source>
</evidence>
<feature type="domain" description="Replicative helicase loading/DNA remodeling protein DnaB N-terminal winged helix" evidence="4">
    <location>
        <begin position="1"/>
        <end position="227"/>
    </location>
</feature>
<dbReference type="InterPro" id="IPR006343">
    <property type="entry name" value="DnaB/C_C"/>
</dbReference>
<dbReference type="GeneID" id="78357543"/>
<evidence type="ECO:0000256" key="1">
    <source>
        <dbReference type="ARBA" id="ARBA00093462"/>
    </source>
</evidence>
<comment type="similarity">
    <text evidence="1">Belongs to the DnaB/DnaD family.</text>
</comment>
<sequence>MMPIDTFRYVKNNQTSRDLDNLTQLYQPIIGNDAQALYLYFQSFFDNGNYDHKVTDILNHLQFGAPRLNEALDFLTAMGLVALYQTVEGVYLVKLNSPLDREHFLAHAVYRKLLEARIGEVAVKELEYVLPQDVTNQSKRFSDVFGHVEKSASAKTVMSSAVQFDLESFKRLMQRDGLFFKDEQADVVTLYSIAERYHLNWFDTYQLAKKTAIDGEIAPKRMVKDRQNETQQTTTTSFTESEQALIREAKSSAALPFLEKIKQTRRAVVTSSEKQLLKDLAAMSFLDEVINIMVLYTLNKTKSANLNKPYLMKVANDFSYQKITSAEEAVLKMRSFTERKKSPSKQAKPKTKTNVPAWSNPDFKDNTTPEMQAKLDSQKQGLLEKLRKAGE</sequence>
<gene>
    <name evidence="5" type="primary">dnaB</name>
    <name evidence="5" type="ORF">NCTC12224_02305</name>
</gene>
<dbReference type="Pfam" id="PF07261">
    <property type="entry name" value="DnaB_2"/>
    <property type="match status" value="1"/>
</dbReference>
<accession>A0A380KDU1</accession>
<dbReference type="RefSeq" id="WP_115270768.1">
    <property type="nucleotide sequence ID" value="NZ_JBNPNB010000023.1"/>
</dbReference>
<feature type="domain" description="DnaB/C C-terminal" evidence="3">
    <location>
        <begin position="259"/>
        <end position="329"/>
    </location>
</feature>